<keyword evidence="12" id="KW-0472">Membrane</keyword>
<dbReference type="InterPro" id="IPR001128">
    <property type="entry name" value="Cyt_P450"/>
</dbReference>
<dbReference type="InterPro" id="IPR002403">
    <property type="entry name" value="Cyt_P450_E_grp-IV"/>
</dbReference>
<organism evidence="14 15">
    <name type="scientific">Favolaschia claudopus</name>
    <dbReference type="NCBI Taxonomy" id="2862362"/>
    <lineage>
        <taxon>Eukaryota</taxon>
        <taxon>Fungi</taxon>
        <taxon>Dikarya</taxon>
        <taxon>Basidiomycota</taxon>
        <taxon>Agaricomycotina</taxon>
        <taxon>Agaricomycetes</taxon>
        <taxon>Agaricomycetidae</taxon>
        <taxon>Agaricales</taxon>
        <taxon>Marasmiineae</taxon>
        <taxon>Mycenaceae</taxon>
        <taxon>Favolaschia</taxon>
    </lineage>
</organism>
<evidence type="ECO:0000256" key="6">
    <source>
        <dbReference type="ARBA" id="ARBA00022692"/>
    </source>
</evidence>
<evidence type="ECO:0000256" key="12">
    <source>
        <dbReference type="ARBA" id="ARBA00023136"/>
    </source>
</evidence>
<keyword evidence="5 13" id="KW-0349">Heme</keyword>
<dbReference type="Pfam" id="PF00067">
    <property type="entry name" value="p450"/>
    <property type="match status" value="1"/>
</dbReference>
<sequence>MPTTLSFPLAALGFYVIYRVLKAYYIEYTCALRKVPGPESEHWLRGNRTELLKNLDGKEGLWTKEYGHTVRLNGVLGTSMLYTTDTKAIQHVLANHYVYQKSEAGRWLLSRMVGPGVLVVEEDQHKTQRKVMNPAFGPVHLRALTELFVEKSKQLRDVWTNKALESGRGQARLNVIPEFGTAALDIIGKAGFNYDFNSLGSAESGGNGIRDELHEAFMKVAALGDVQKTFLGIAKLLMPSLRPFLPNTKIDHTIEAAQATMRRIGFGLLEESKRQVATGNMDVDNRSARDLLSLLVRANMDKAIPEAQRMKDEDVVAQVPTFLVAGHETTSTAASWTIFELARNPAVQQRLRAELLTLDNDNPSMDDLNALPYLDCVVRETLRAHAPVPFTFRTAMRDDIIPLAHPYTDRDGIVHDTLHIRKGQIVQIAILAVNRDTEIWGPDAEEYIPERWERNTAVSTQIPGVWGQMLTFLGGARACIGFRFSIIELKALMFTLIRALEFELAVPADNVGRIIGPILQVPGLRSDKNAGNQLPVLIRPFVAA</sequence>
<dbReference type="GO" id="GO:0016705">
    <property type="term" value="F:oxidoreductase activity, acting on paired donors, with incorporation or reduction of molecular oxygen"/>
    <property type="evidence" value="ECO:0007669"/>
    <property type="project" value="InterPro"/>
</dbReference>
<keyword evidence="15" id="KW-1185">Reference proteome</keyword>
<evidence type="ECO:0000256" key="10">
    <source>
        <dbReference type="ARBA" id="ARBA00023004"/>
    </source>
</evidence>
<comment type="cofactor">
    <cofactor evidence="1 13">
        <name>heme</name>
        <dbReference type="ChEBI" id="CHEBI:30413"/>
    </cofactor>
</comment>
<dbReference type="GO" id="GO:0016020">
    <property type="term" value="C:membrane"/>
    <property type="evidence" value="ECO:0007669"/>
    <property type="project" value="UniProtKB-SubCell"/>
</dbReference>
<evidence type="ECO:0000256" key="8">
    <source>
        <dbReference type="ARBA" id="ARBA00022989"/>
    </source>
</evidence>
<comment type="caution">
    <text evidence="14">The sequence shown here is derived from an EMBL/GenBank/DDBJ whole genome shotgun (WGS) entry which is preliminary data.</text>
</comment>
<dbReference type="Proteomes" id="UP001362999">
    <property type="component" value="Unassembled WGS sequence"/>
</dbReference>
<name>A0AAW0BJ62_9AGAR</name>
<feature type="binding site" description="axial binding residue" evidence="13">
    <location>
        <position position="479"/>
    </location>
    <ligand>
        <name>heme</name>
        <dbReference type="ChEBI" id="CHEBI:30413"/>
    </ligand>
    <ligandPart>
        <name>Fe</name>
        <dbReference type="ChEBI" id="CHEBI:18248"/>
    </ligandPart>
</feature>
<evidence type="ECO:0000256" key="4">
    <source>
        <dbReference type="ARBA" id="ARBA00010617"/>
    </source>
</evidence>
<comment type="pathway">
    <text evidence="3">Secondary metabolite biosynthesis; terpenoid biosynthesis.</text>
</comment>
<evidence type="ECO:0000313" key="14">
    <source>
        <dbReference type="EMBL" id="KAK7026382.1"/>
    </source>
</evidence>
<evidence type="ECO:0000256" key="11">
    <source>
        <dbReference type="ARBA" id="ARBA00023033"/>
    </source>
</evidence>
<evidence type="ECO:0000256" key="5">
    <source>
        <dbReference type="ARBA" id="ARBA00022617"/>
    </source>
</evidence>
<dbReference type="GO" id="GO:0004497">
    <property type="term" value="F:monooxygenase activity"/>
    <property type="evidence" value="ECO:0007669"/>
    <property type="project" value="UniProtKB-KW"/>
</dbReference>
<proteinExistence type="inferred from homology"/>
<dbReference type="Gene3D" id="1.10.630.10">
    <property type="entry name" value="Cytochrome P450"/>
    <property type="match status" value="1"/>
</dbReference>
<accession>A0AAW0BJ62</accession>
<evidence type="ECO:0000256" key="1">
    <source>
        <dbReference type="ARBA" id="ARBA00001971"/>
    </source>
</evidence>
<keyword evidence="10 13" id="KW-0408">Iron</keyword>
<dbReference type="InterPro" id="IPR036396">
    <property type="entry name" value="Cyt_P450_sf"/>
</dbReference>
<comment type="subcellular location">
    <subcellularLocation>
        <location evidence="2">Membrane</location>
    </subcellularLocation>
</comment>
<keyword evidence="11" id="KW-0503">Monooxygenase</keyword>
<protein>
    <submittedName>
        <fullName evidence="14">Cytochrome P450</fullName>
    </submittedName>
</protein>
<dbReference type="SUPFAM" id="SSF48264">
    <property type="entry name" value="Cytochrome P450"/>
    <property type="match status" value="1"/>
</dbReference>
<keyword evidence="6" id="KW-0812">Transmembrane</keyword>
<evidence type="ECO:0000256" key="2">
    <source>
        <dbReference type="ARBA" id="ARBA00004370"/>
    </source>
</evidence>
<dbReference type="GO" id="GO:0005506">
    <property type="term" value="F:iron ion binding"/>
    <property type="evidence" value="ECO:0007669"/>
    <property type="project" value="InterPro"/>
</dbReference>
<dbReference type="PRINTS" id="PR00385">
    <property type="entry name" value="P450"/>
</dbReference>
<dbReference type="InterPro" id="IPR050121">
    <property type="entry name" value="Cytochrome_P450_monoxygenase"/>
</dbReference>
<dbReference type="PRINTS" id="PR00465">
    <property type="entry name" value="EP450IV"/>
</dbReference>
<keyword evidence="7 13" id="KW-0479">Metal-binding</keyword>
<evidence type="ECO:0000256" key="9">
    <source>
        <dbReference type="ARBA" id="ARBA00023002"/>
    </source>
</evidence>
<evidence type="ECO:0000256" key="3">
    <source>
        <dbReference type="ARBA" id="ARBA00004721"/>
    </source>
</evidence>
<keyword evidence="8" id="KW-1133">Transmembrane helix</keyword>
<dbReference type="GO" id="GO:0020037">
    <property type="term" value="F:heme binding"/>
    <property type="evidence" value="ECO:0007669"/>
    <property type="project" value="InterPro"/>
</dbReference>
<reference evidence="14 15" key="1">
    <citation type="journal article" date="2024" name="J Genomics">
        <title>Draft genome sequencing and assembly of Favolaschia claudopus CIRM-BRFM 2984 isolated from oak limbs.</title>
        <authorList>
            <person name="Navarro D."/>
            <person name="Drula E."/>
            <person name="Chaduli D."/>
            <person name="Cazenave R."/>
            <person name="Ahrendt S."/>
            <person name="Wang J."/>
            <person name="Lipzen A."/>
            <person name="Daum C."/>
            <person name="Barry K."/>
            <person name="Grigoriev I.V."/>
            <person name="Favel A."/>
            <person name="Rosso M.N."/>
            <person name="Martin F."/>
        </authorList>
    </citation>
    <scope>NUCLEOTIDE SEQUENCE [LARGE SCALE GENOMIC DNA]</scope>
    <source>
        <strain evidence="14 15">CIRM-BRFM 2984</strain>
    </source>
</reference>
<dbReference type="PANTHER" id="PTHR24305:SF166">
    <property type="entry name" value="CYTOCHROME P450 12A4, MITOCHONDRIAL-RELATED"/>
    <property type="match status" value="1"/>
</dbReference>
<comment type="similarity">
    <text evidence="4">Belongs to the cytochrome P450 family.</text>
</comment>
<dbReference type="AlphaFoldDB" id="A0AAW0BJ62"/>
<evidence type="ECO:0000256" key="7">
    <source>
        <dbReference type="ARBA" id="ARBA00022723"/>
    </source>
</evidence>
<gene>
    <name evidence="14" type="ORF">R3P38DRAFT_1041541</name>
</gene>
<evidence type="ECO:0000313" key="15">
    <source>
        <dbReference type="Proteomes" id="UP001362999"/>
    </source>
</evidence>
<evidence type="ECO:0000256" key="13">
    <source>
        <dbReference type="PIRSR" id="PIRSR602403-1"/>
    </source>
</evidence>
<dbReference type="CDD" id="cd11069">
    <property type="entry name" value="CYP_FUM15-like"/>
    <property type="match status" value="1"/>
</dbReference>
<dbReference type="EMBL" id="JAWWNJ010000032">
    <property type="protein sequence ID" value="KAK7026382.1"/>
    <property type="molecule type" value="Genomic_DNA"/>
</dbReference>
<dbReference type="PANTHER" id="PTHR24305">
    <property type="entry name" value="CYTOCHROME P450"/>
    <property type="match status" value="1"/>
</dbReference>
<keyword evidence="9" id="KW-0560">Oxidoreductase</keyword>